<accession>A0A8S1DMJ3</accession>
<evidence type="ECO:0000313" key="3">
    <source>
        <dbReference type="Proteomes" id="UP000494165"/>
    </source>
</evidence>
<keyword evidence="3" id="KW-1185">Reference proteome</keyword>
<feature type="compositionally biased region" description="Polar residues" evidence="1">
    <location>
        <begin position="8"/>
        <end position="19"/>
    </location>
</feature>
<comment type="caution">
    <text evidence="2">The sequence shown here is derived from an EMBL/GenBank/DDBJ whole genome shotgun (WGS) entry which is preliminary data.</text>
</comment>
<name>A0A8S1DMJ3_9INSE</name>
<feature type="region of interest" description="Disordered" evidence="1">
    <location>
        <begin position="1"/>
        <end position="22"/>
    </location>
</feature>
<gene>
    <name evidence="2" type="ORF">CLODIP_2_CD07043</name>
</gene>
<organism evidence="2 3">
    <name type="scientific">Cloeon dipterum</name>
    <dbReference type="NCBI Taxonomy" id="197152"/>
    <lineage>
        <taxon>Eukaryota</taxon>
        <taxon>Metazoa</taxon>
        <taxon>Ecdysozoa</taxon>
        <taxon>Arthropoda</taxon>
        <taxon>Hexapoda</taxon>
        <taxon>Insecta</taxon>
        <taxon>Pterygota</taxon>
        <taxon>Palaeoptera</taxon>
        <taxon>Ephemeroptera</taxon>
        <taxon>Pisciforma</taxon>
        <taxon>Baetidae</taxon>
        <taxon>Cloeon</taxon>
    </lineage>
</organism>
<dbReference type="Proteomes" id="UP000494165">
    <property type="component" value="Unassembled WGS sequence"/>
</dbReference>
<dbReference type="AlphaFoldDB" id="A0A8S1DMJ3"/>
<reference evidence="2 3" key="1">
    <citation type="submission" date="2020-04" db="EMBL/GenBank/DDBJ databases">
        <authorList>
            <person name="Alioto T."/>
            <person name="Alioto T."/>
            <person name="Gomez Garrido J."/>
        </authorList>
    </citation>
    <scope>NUCLEOTIDE SEQUENCE [LARGE SCALE GENOMIC DNA]</scope>
</reference>
<evidence type="ECO:0000313" key="2">
    <source>
        <dbReference type="EMBL" id="CAB3382275.1"/>
    </source>
</evidence>
<proteinExistence type="predicted"/>
<sequence length="507" mass="57831">MAEKESTMAIQEQATSPPDTFTGDMESIVESLMVTASGSEFPHNQLPTVAARELFLNSFMAANEKKAPEDQTPTPRLFEILMAVLEKPIENLDLRFVNTSGAALGTTFNPQLIEALDKLEANSSDTLRTLRMVMSNKGLWLTANGRKTLRSFKSLQELRLPSFIFHPLDFDLVTQHLSSLVTLECNLHVTFTARDMVEKLKRLVNLREFYFDVMVDWEFKWHSSSHKDEDRNLGFQYSRLCTKLCPNLTVVGCVPTLTPRPTRKAYPRLETRICHVLDSGDAADKLVGKSKLEHLVVTRRMHPAQVLWHSEKVISLCVVGMTRFTDWYPLVQLKNLKVLYTIGCSPSGGMALRVAEPISRELTMQKYSLFQITNEDSGYDSLLQLIQKNELVPRKFIIPSDLSTLTVLDFYDLPNNYDRLVEVFTAKCLQKIKMSFKNLDKCSLAKATEELRDREDVAPSLQFFEVTVQRDLSEANRAMLATFYHVICVKAKNLQKFNLHFIKSKNN</sequence>
<dbReference type="EMBL" id="CADEPI010000263">
    <property type="protein sequence ID" value="CAB3382275.1"/>
    <property type="molecule type" value="Genomic_DNA"/>
</dbReference>
<evidence type="ECO:0000256" key="1">
    <source>
        <dbReference type="SAM" id="MobiDB-lite"/>
    </source>
</evidence>
<protein>
    <submittedName>
        <fullName evidence="2">Uncharacterized protein</fullName>
    </submittedName>
</protein>